<proteinExistence type="inferred from homology"/>
<dbReference type="InterPro" id="IPR013154">
    <property type="entry name" value="ADH-like_N"/>
</dbReference>
<protein>
    <recommendedName>
        <fullName evidence="13">Enoyl reductase (ER) domain-containing protein</fullName>
    </recommendedName>
</protein>
<dbReference type="PANTHER" id="PTHR42813">
    <property type="entry name" value="ZINC-TYPE ALCOHOL DEHYDROGENASE-LIKE"/>
    <property type="match status" value="1"/>
</dbReference>
<evidence type="ECO:0000313" key="11">
    <source>
        <dbReference type="EMBL" id="RFU34661.1"/>
    </source>
</evidence>
<dbReference type="OMA" id="YHGVYGS"/>
<dbReference type="InterPro" id="IPR011032">
    <property type="entry name" value="GroES-like_sf"/>
</dbReference>
<sequence length="409" mass="44673">MVHSTSGKMKAVRWEGELDSVSVKEIAIPRIRKPLDAIVRITSAAICGTDLHTYHGRIEMNTPLTFGHENIGIIEEVGSAVTTLKRGDRVVIAAGNIKADADDEPEFQTFFGIGQYGLPQMNGGQAQFMRVPNADDNFLLVPDDNEHELDYILLADIWVTAWYSLDCAGQVFGDTVAIFGAGPVGLLCAYSAILRGAIRVYVVDHVPERLARAKSIGAIPINFAHGDPVAQITKLEPDGVDRTCDCCGFECIDAEGENVENIIISQAVQVTKSGGGIGLTGVYPPHDIGATTKATSKGILSFPVGEFWLKGLSIKGGVITTDLYKPTQLLLKNLIERHNAKPSFVFDKEFRIEQAAEAFREFSEHKIIKGVFRFEKDSRNGESSVTMQKGSSIRDPLEGEPIRKRTRLS</sequence>
<keyword evidence="6" id="KW-0520">NAD</keyword>
<dbReference type="EMBL" id="NCSJ02000017">
    <property type="protein sequence ID" value="RFU34661.1"/>
    <property type="molecule type" value="Genomic_DNA"/>
</dbReference>
<dbReference type="SUPFAM" id="SSF51735">
    <property type="entry name" value="NAD(P)-binding Rossmann-fold domains"/>
    <property type="match status" value="1"/>
</dbReference>
<evidence type="ECO:0000259" key="9">
    <source>
        <dbReference type="Pfam" id="PF00107"/>
    </source>
</evidence>
<dbReference type="InterPro" id="IPR013149">
    <property type="entry name" value="ADH-like_C"/>
</dbReference>
<feature type="non-terminal residue" evidence="11">
    <location>
        <position position="409"/>
    </location>
</feature>
<dbReference type="Gene3D" id="3.40.50.720">
    <property type="entry name" value="NAD(P)-binding Rossmann-like Domain"/>
    <property type="match status" value="1"/>
</dbReference>
<accession>A0A3E2HNM9</accession>
<comment type="cofactor">
    <cofactor evidence="1 7">
        <name>Zn(2+)</name>
        <dbReference type="ChEBI" id="CHEBI:29105"/>
    </cofactor>
</comment>
<name>A0A3E2HNM9_SCYLI</name>
<evidence type="ECO:0000256" key="1">
    <source>
        <dbReference type="ARBA" id="ARBA00001947"/>
    </source>
</evidence>
<comment type="caution">
    <text evidence="11">The sequence shown here is derived from an EMBL/GenBank/DDBJ whole genome shotgun (WGS) entry which is preliminary data.</text>
</comment>
<dbReference type="OrthoDB" id="3941538at2759"/>
<keyword evidence="5" id="KW-0560">Oxidoreductase</keyword>
<dbReference type="PANTHER" id="PTHR42813:SF3">
    <property type="entry name" value="GLUTATHIONE-INDEPENDENT FORMALDEHYDE DEHYDROGENASE"/>
    <property type="match status" value="1"/>
</dbReference>
<dbReference type="GO" id="GO:0008270">
    <property type="term" value="F:zinc ion binding"/>
    <property type="evidence" value="ECO:0007669"/>
    <property type="project" value="InterPro"/>
</dbReference>
<dbReference type="InterPro" id="IPR002328">
    <property type="entry name" value="ADH_Zn_CS"/>
</dbReference>
<dbReference type="GO" id="GO:0016491">
    <property type="term" value="F:oxidoreductase activity"/>
    <property type="evidence" value="ECO:0007669"/>
    <property type="project" value="UniProtKB-KW"/>
</dbReference>
<dbReference type="InterPro" id="IPR036291">
    <property type="entry name" value="NAD(P)-bd_dom_sf"/>
</dbReference>
<evidence type="ECO:0000256" key="3">
    <source>
        <dbReference type="ARBA" id="ARBA00022723"/>
    </source>
</evidence>
<evidence type="ECO:0000256" key="8">
    <source>
        <dbReference type="SAM" id="MobiDB-lite"/>
    </source>
</evidence>
<evidence type="ECO:0000313" key="12">
    <source>
        <dbReference type="Proteomes" id="UP000258309"/>
    </source>
</evidence>
<evidence type="ECO:0000256" key="4">
    <source>
        <dbReference type="ARBA" id="ARBA00022833"/>
    </source>
</evidence>
<evidence type="ECO:0000256" key="2">
    <source>
        <dbReference type="ARBA" id="ARBA00008072"/>
    </source>
</evidence>
<dbReference type="Pfam" id="PF00107">
    <property type="entry name" value="ADH_zinc_N"/>
    <property type="match status" value="1"/>
</dbReference>
<dbReference type="Proteomes" id="UP000258309">
    <property type="component" value="Unassembled WGS sequence"/>
</dbReference>
<dbReference type="SUPFAM" id="SSF50129">
    <property type="entry name" value="GroES-like"/>
    <property type="match status" value="1"/>
</dbReference>
<evidence type="ECO:0000259" key="10">
    <source>
        <dbReference type="Pfam" id="PF08240"/>
    </source>
</evidence>
<feature type="non-terminal residue" evidence="11">
    <location>
        <position position="1"/>
    </location>
</feature>
<keyword evidence="4 7" id="KW-0862">Zinc</keyword>
<reference evidence="11 12" key="1">
    <citation type="submission" date="2018-05" db="EMBL/GenBank/DDBJ databases">
        <title>Draft genome sequence of Scytalidium lignicola DSM 105466, a ubiquitous saprotrophic fungus.</title>
        <authorList>
            <person name="Buettner E."/>
            <person name="Gebauer A.M."/>
            <person name="Hofrichter M."/>
            <person name="Liers C."/>
            <person name="Kellner H."/>
        </authorList>
    </citation>
    <scope>NUCLEOTIDE SEQUENCE [LARGE SCALE GENOMIC DNA]</scope>
    <source>
        <strain evidence="11 12">DSM 105466</strain>
    </source>
</reference>
<gene>
    <name evidence="11" type="ORF">B7463_g1593</name>
</gene>
<evidence type="ECO:0000256" key="7">
    <source>
        <dbReference type="RuleBase" id="RU361277"/>
    </source>
</evidence>
<evidence type="ECO:0000256" key="5">
    <source>
        <dbReference type="ARBA" id="ARBA00023002"/>
    </source>
</evidence>
<organism evidence="11 12">
    <name type="scientific">Scytalidium lignicola</name>
    <name type="common">Hyphomycete</name>
    <dbReference type="NCBI Taxonomy" id="5539"/>
    <lineage>
        <taxon>Eukaryota</taxon>
        <taxon>Fungi</taxon>
        <taxon>Dikarya</taxon>
        <taxon>Ascomycota</taxon>
        <taxon>Pezizomycotina</taxon>
        <taxon>Leotiomycetes</taxon>
        <taxon>Leotiomycetes incertae sedis</taxon>
        <taxon>Scytalidium</taxon>
    </lineage>
</organism>
<dbReference type="AlphaFoldDB" id="A0A3E2HNM9"/>
<feature type="domain" description="Alcohol dehydrogenase-like C-terminal" evidence="9">
    <location>
        <begin position="183"/>
        <end position="320"/>
    </location>
</feature>
<dbReference type="STRING" id="5539.A0A3E2HNM9"/>
<dbReference type="Pfam" id="PF08240">
    <property type="entry name" value="ADH_N"/>
    <property type="match status" value="1"/>
</dbReference>
<feature type="domain" description="Alcohol dehydrogenase-like N-terminal" evidence="10">
    <location>
        <begin position="34"/>
        <end position="134"/>
    </location>
</feature>
<keyword evidence="3 7" id="KW-0479">Metal-binding</keyword>
<comment type="similarity">
    <text evidence="2 7">Belongs to the zinc-containing alcohol dehydrogenase family.</text>
</comment>
<dbReference type="Gene3D" id="3.90.180.10">
    <property type="entry name" value="Medium-chain alcohol dehydrogenases, catalytic domain"/>
    <property type="match status" value="1"/>
</dbReference>
<feature type="compositionally biased region" description="Polar residues" evidence="8">
    <location>
        <begin position="382"/>
        <end position="391"/>
    </location>
</feature>
<evidence type="ECO:0008006" key="13">
    <source>
        <dbReference type="Google" id="ProtNLM"/>
    </source>
</evidence>
<evidence type="ECO:0000256" key="6">
    <source>
        <dbReference type="ARBA" id="ARBA00023027"/>
    </source>
</evidence>
<keyword evidence="12" id="KW-1185">Reference proteome</keyword>
<dbReference type="PROSITE" id="PS00059">
    <property type="entry name" value="ADH_ZINC"/>
    <property type="match status" value="1"/>
</dbReference>
<feature type="region of interest" description="Disordered" evidence="8">
    <location>
        <begin position="382"/>
        <end position="409"/>
    </location>
</feature>